<sequence length="229" mass="26063">MSSRPGPSLPPQRRMTRTQTGGNLGEAIFDSEVVPSSLVEIALILRVANEVEKTHPRVSYLRFYAFEKAHRLDPTSSGRGVRQIKTALLQRLERSFYQHYYKKYIQALQNAADKADAKLTKAYQTANVLFEVLKVVNMTQSMEVDRKIAQALMPLVRRAGFWGSVKTLARGYEVIMGLLLFTPVAFLAWFPFVSEFQTRMLFNQAFSRGLQISRILGGQRKGRSSRNKE</sequence>
<dbReference type="AlphaFoldDB" id="A0A0D6DQJ2"/>
<keyword evidence="3" id="KW-0812">Transmembrane</keyword>
<dbReference type="InterPro" id="IPR039431">
    <property type="entry name" value="Vta1/CALS_N"/>
</dbReference>
<name>A0A0D6DQJ2_LUPAN</name>
<dbReference type="EMBL" id="HF937076">
    <property type="protein sequence ID" value="CCW03267.1"/>
    <property type="molecule type" value="Genomic_DNA"/>
</dbReference>
<evidence type="ECO:0000256" key="2">
    <source>
        <dbReference type="ARBA" id="ARBA00023136"/>
    </source>
</evidence>
<dbReference type="PANTHER" id="PTHR12741:SF48">
    <property type="entry name" value="1,3-BETA-GLUCAN SYNTHASE COMPONENT FKS1-RELATED"/>
    <property type="match status" value="1"/>
</dbReference>
<feature type="domain" description="Vta1/callose synthase N-terminal" evidence="4">
    <location>
        <begin position="41"/>
        <end position="151"/>
    </location>
</feature>
<dbReference type="GO" id="GO:0005886">
    <property type="term" value="C:plasma membrane"/>
    <property type="evidence" value="ECO:0007669"/>
    <property type="project" value="TreeGrafter"/>
</dbReference>
<evidence type="ECO:0000313" key="5">
    <source>
        <dbReference type="EMBL" id="CCW03267.1"/>
    </source>
</evidence>
<feature type="transmembrane region" description="Helical" evidence="3">
    <location>
        <begin position="174"/>
        <end position="192"/>
    </location>
</feature>
<dbReference type="Gene3D" id="1.25.40.270">
    <property type="entry name" value="Vacuolar protein sorting-associated protein vta1"/>
    <property type="match status" value="1"/>
</dbReference>
<organism evidence="5">
    <name type="scientific">Lupinus angustifolius</name>
    <name type="common">Narrow-leaved blue lupine</name>
    <dbReference type="NCBI Taxonomy" id="3871"/>
    <lineage>
        <taxon>Eukaryota</taxon>
        <taxon>Viridiplantae</taxon>
        <taxon>Streptophyta</taxon>
        <taxon>Embryophyta</taxon>
        <taxon>Tracheophyta</taxon>
        <taxon>Spermatophyta</taxon>
        <taxon>Magnoliopsida</taxon>
        <taxon>eudicotyledons</taxon>
        <taxon>Gunneridae</taxon>
        <taxon>Pentapetalae</taxon>
        <taxon>rosids</taxon>
        <taxon>fabids</taxon>
        <taxon>Fabales</taxon>
        <taxon>Fabaceae</taxon>
        <taxon>Papilionoideae</taxon>
        <taxon>50 kb inversion clade</taxon>
        <taxon>genistoids sensu lato</taxon>
        <taxon>core genistoids</taxon>
        <taxon>Genisteae</taxon>
        <taxon>Lupinus</taxon>
    </lineage>
</organism>
<proteinExistence type="predicted"/>
<evidence type="ECO:0000256" key="1">
    <source>
        <dbReference type="ARBA" id="ARBA00004308"/>
    </source>
</evidence>
<keyword evidence="2 3" id="KW-0472">Membrane</keyword>
<protein>
    <submittedName>
        <fullName evidence="5">Similar to callose synthase</fullName>
    </submittedName>
</protein>
<reference evidence="5" key="1">
    <citation type="submission" date="2013-03" db="EMBL/GenBank/DDBJ databases">
        <title>Microsatellite-based insight into Lupinus angustifolius genome: gene-rich regions sequencing and synteny to Medicago truncatula, Glycine max, Lotus japonicus, Phaseolus vulgaris and Cajanus cajan.</title>
        <authorList>
            <person name="Ksiazkiewicz M."/>
            <person name="Zielezinski A."/>
            <person name="Wyrwa K."/>
            <person name="Szczepaniak A."/>
            <person name="Rychel S."/>
            <person name="Karlowski W."/>
            <person name="Wolko B."/>
            <person name="Naganowska B."/>
        </authorList>
    </citation>
    <scope>NUCLEOTIDE SEQUENCE</scope>
</reference>
<accession>A0A0D6DQJ2</accession>
<dbReference type="GO" id="GO:0046527">
    <property type="term" value="F:glucosyltransferase activity"/>
    <property type="evidence" value="ECO:0007669"/>
    <property type="project" value="TreeGrafter"/>
</dbReference>
<dbReference type="PANTHER" id="PTHR12741">
    <property type="entry name" value="LYST-INTERACTING PROTEIN LIP5 DOPAMINE RESPONSIVE PROTEIN DRG-1"/>
    <property type="match status" value="1"/>
</dbReference>
<evidence type="ECO:0000259" key="4">
    <source>
        <dbReference type="Pfam" id="PF04652"/>
    </source>
</evidence>
<dbReference type="InterPro" id="IPR023175">
    <property type="entry name" value="Vta1/CALS_N_sf"/>
</dbReference>
<keyword evidence="3" id="KW-1133">Transmembrane helix</keyword>
<gene>
    <name evidence="5" type="ORF">IPGPOLAND_0000002</name>
</gene>
<dbReference type="GO" id="GO:0012505">
    <property type="term" value="C:endomembrane system"/>
    <property type="evidence" value="ECO:0007669"/>
    <property type="project" value="UniProtKB-SubCell"/>
</dbReference>
<comment type="subcellular location">
    <subcellularLocation>
        <location evidence="1">Endomembrane system</location>
    </subcellularLocation>
</comment>
<dbReference type="Pfam" id="PF04652">
    <property type="entry name" value="Vta1"/>
    <property type="match status" value="1"/>
</dbReference>
<evidence type="ECO:0000256" key="3">
    <source>
        <dbReference type="SAM" id="Phobius"/>
    </source>
</evidence>